<dbReference type="STRING" id="109376.A0A0D3AQB2"/>
<dbReference type="GO" id="GO:0004866">
    <property type="term" value="F:endopeptidase inhibitor activity"/>
    <property type="evidence" value="ECO:0007669"/>
    <property type="project" value="InterPro"/>
</dbReference>
<dbReference type="SUPFAM" id="SSF50386">
    <property type="entry name" value="STI-like"/>
    <property type="match status" value="1"/>
</dbReference>
<dbReference type="Gramene" id="Bo2g080480.1">
    <property type="protein sequence ID" value="Bo2g080480.1"/>
    <property type="gene ID" value="Bo2g080480"/>
</dbReference>
<accession>A0A0D3AQB2</accession>
<reference evidence="1 2" key="1">
    <citation type="journal article" date="2014" name="Genome Biol.">
        <title>Transcriptome and methylome profiling reveals relics of genome dominance in the mesopolyploid Brassica oleracea.</title>
        <authorList>
            <person name="Parkin I.A."/>
            <person name="Koh C."/>
            <person name="Tang H."/>
            <person name="Robinson S.J."/>
            <person name="Kagale S."/>
            <person name="Clarke W.E."/>
            <person name="Town C.D."/>
            <person name="Nixon J."/>
            <person name="Krishnakumar V."/>
            <person name="Bidwell S.L."/>
            <person name="Denoeud F."/>
            <person name="Belcram H."/>
            <person name="Links M.G."/>
            <person name="Just J."/>
            <person name="Clarke C."/>
            <person name="Bender T."/>
            <person name="Huebert T."/>
            <person name="Mason A.S."/>
            <person name="Pires J.C."/>
            <person name="Barker G."/>
            <person name="Moore J."/>
            <person name="Walley P.G."/>
            <person name="Manoli S."/>
            <person name="Batley J."/>
            <person name="Edwards D."/>
            <person name="Nelson M.N."/>
            <person name="Wang X."/>
            <person name="Paterson A.H."/>
            <person name="King G."/>
            <person name="Bancroft I."/>
            <person name="Chalhoub B."/>
            <person name="Sharpe A.G."/>
        </authorList>
    </citation>
    <scope>NUCLEOTIDE SEQUENCE</scope>
    <source>
        <strain evidence="1 2">cv. TO1000</strain>
    </source>
</reference>
<dbReference type="OMA" id="QIHKPIG"/>
<sequence length="199" mass="22598">MCMVNPSFASCLNRYFLAATAHVDGDIIFDGSYYVLPVYSDGGGLTLPSRGHDTNVPSMLDMNIRREPQRRDRRQSYDLQSVNLLTFVTAGPNPEAGEDSSRSFFQIHKPIGLVASYQIMFCPNNNDCRNIGVVVEEYGVPRLALSSMTFSFYFGKATEISSNKRVIVIKEMLCKLIITHDQRKNQWDKTMDKEKEYNT</sequence>
<dbReference type="Gene3D" id="2.80.10.50">
    <property type="match status" value="1"/>
</dbReference>
<keyword evidence="2" id="KW-1185">Reference proteome</keyword>
<dbReference type="AlphaFoldDB" id="A0A0D3AQB2"/>
<dbReference type="PANTHER" id="PTHR33107:SF83">
    <property type="entry name" value="(RAPE) HYPOTHETICAL PROTEIN"/>
    <property type="match status" value="1"/>
</dbReference>
<dbReference type="Proteomes" id="UP000032141">
    <property type="component" value="Chromosome C2"/>
</dbReference>
<name>A0A0D3AQB2_BRAOL</name>
<organism evidence="1 2">
    <name type="scientific">Brassica oleracea var. oleracea</name>
    <dbReference type="NCBI Taxonomy" id="109376"/>
    <lineage>
        <taxon>Eukaryota</taxon>
        <taxon>Viridiplantae</taxon>
        <taxon>Streptophyta</taxon>
        <taxon>Embryophyta</taxon>
        <taxon>Tracheophyta</taxon>
        <taxon>Spermatophyta</taxon>
        <taxon>Magnoliopsida</taxon>
        <taxon>eudicotyledons</taxon>
        <taxon>Gunneridae</taxon>
        <taxon>Pentapetalae</taxon>
        <taxon>rosids</taxon>
        <taxon>malvids</taxon>
        <taxon>Brassicales</taxon>
        <taxon>Brassicaceae</taxon>
        <taxon>Brassiceae</taxon>
        <taxon>Brassica</taxon>
    </lineage>
</organism>
<evidence type="ECO:0000313" key="1">
    <source>
        <dbReference type="EnsemblPlants" id="Bo2g080480.1"/>
    </source>
</evidence>
<dbReference type="InterPro" id="IPR011065">
    <property type="entry name" value="Kunitz_inhibitor_STI-like_sf"/>
</dbReference>
<evidence type="ECO:0000313" key="2">
    <source>
        <dbReference type="Proteomes" id="UP000032141"/>
    </source>
</evidence>
<dbReference type="PANTHER" id="PTHR33107">
    <property type="entry name" value="KUNITZ TRYPSIN INHIBITOR 2"/>
    <property type="match status" value="1"/>
</dbReference>
<dbReference type="EnsemblPlants" id="Bo2g080480.1">
    <property type="protein sequence ID" value="Bo2g080480.1"/>
    <property type="gene ID" value="Bo2g080480"/>
</dbReference>
<proteinExistence type="predicted"/>
<reference evidence="1" key="2">
    <citation type="submission" date="2015-03" db="UniProtKB">
        <authorList>
            <consortium name="EnsemblPlants"/>
        </authorList>
    </citation>
    <scope>IDENTIFICATION</scope>
</reference>
<dbReference type="Pfam" id="PF00197">
    <property type="entry name" value="Kunitz_legume"/>
    <property type="match status" value="1"/>
</dbReference>
<protein>
    <submittedName>
        <fullName evidence="1">Uncharacterized protein</fullName>
    </submittedName>
</protein>
<dbReference type="HOGENOM" id="CLU_1373942_0_0_1"/>
<dbReference type="InterPro" id="IPR002160">
    <property type="entry name" value="Prot_inh_Kunz-lg"/>
</dbReference>
<dbReference type="SMART" id="SM00452">
    <property type="entry name" value="STI"/>
    <property type="match status" value="1"/>
</dbReference>